<reference evidence="1" key="2">
    <citation type="submission" date="2025-09" db="UniProtKB">
        <authorList>
            <consortium name="EnsemblPlants"/>
        </authorList>
    </citation>
    <scope>IDENTIFICATION</scope>
</reference>
<accession>A0ACD5XAS6</accession>
<dbReference type="Proteomes" id="UP001732700">
    <property type="component" value="Chromosome 4D"/>
</dbReference>
<proteinExistence type="predicted"/>
<evidence type="ECO:0000313" key="1">
    <source>
        <dbReference type="EnsemblPlants" id="AVESA.00010b.r2.4DG0783460.1.CDS"/>
    </source>
</evidence>
<name>A0ACD5XAS6_AVESA</name>
<keyword evidence="2" id="KW-1185">Reference proteome</keyword>
<organism evidence="1 2">
    <name type="scientific">Avena sativa</name>
    <name type="common">Oat</name>
    <dbReference type="NCBI Taxonomy" id="4498"/>
    <lineage>
        <taxon>Eukaryota</taxon>
        <taxon>Viridiplantae</taxon>
        <taxon>Streptophyta</taxon>
        <taxon>Embryophyta</taxon>
        <taxon>Tracheophyta</taxon>
        <taxon>Spermatophyta</taxon>
        <taxon>Magnoliopsida</taxon>
        <taxon>Liliopsida</taxon>
        <taxon>Poales</taxon>
        <taxon>Poaceae</taxon>
        <taxon>BOP clade</taxon>
        <taxon>Pooideae</taxon>
        <taxon>Poodae</taxon>
        <taxon>Poeae</taxon>
        <taxon>Poeae Chloroplast Group 1 (Aveneae type)</taxon>
        <taxon>Aveninae</taxon>
        <taxon>Avena</taxon>
    </lineage>
</organism>
<reference evidence="1" key="1">
    <citation type="submission" date="2021-05" db="EMBL/GenBank/DDBJ databases">
        <authorList>
            <person name="Scholz U."/>
            <person name="Mascher M."/>
            <person name="Fiebig A."/>
        </authorList>
    </citation>
    <scope>NUCLEOTIDE SEQUENCE [LARGE SCALE GENOMIC DNA]</scope>
</reference>
<dbReference type="EnsemblPlants" id="AVESA.00010b.r2.4DG0783460.1">
    <property type="protein sequence ID" value="AVESA.00010b.r2.4DG0783460.1.CDS"/>
    <property type="gene ID" value="AVESA.00010b.r2.4DG0783460"/>
</dbReference>
<protein>
    <submittedName>
        <fullName evidence="1">Uncharacterized protein</fullName>
    </submittedName>
</protein>
<sequence>MAAFNKLGSLLRGSALTSSAPTGSAPALFNAARFMSSKLFVGGLSWNTDDGLLKDAFSSFGDVTEARVITDRESGRSRGFGFVNFADEAAAKSAVEQMDGKELDGRNVRVNFANERTAGGGGGGGFRGSGGYGGGGGGYGGGGGDRGFGGGQESY</sequence>
<evidence type="ECO:0000313" key="2">
    <source>
        <dbReference type="Proteomes" id="UP001732700"/>
    </source>
</evidence>